<feature type="binding site" evidence="15">
    <location>
        <position position="102"/>
    </location>
    <ligand>
        <name>Zn(2+)</name>
        <dbReference type="ChEBI" id="CHEBI:29105"/>
        <label>1</label>
    </ligand>
</feature>
<proteinExistence type="inferred from homology"/>
<dbReference type="STRING" id="472181.SAMN05216271_3421"/>
<organism evidence="17 18">
    <name type="scientific">Halopseudomonas sabulinigri</name>
    <dbReference type="NCBI Taxonomy" id="472181"/>
    <lineage>
        <taxon>Bacteria</taxon>
        <taxon>Pseudomonadati</taxon>
        <taxon>Pseudomonadota</taxon>
        <taxon>Gammaproteobacteria</taxon>
        <taxon>Pseudomonadales</taxon>
        <taxon>Pseudomonadaceae</taxon>
        <taxon>Halopseudomonas</taxon>
    </lineage>
</organism>
<dbReference type="Proteomes" id="UP000243413">
    <property type="component" value="Chromosome I"/>
</dbReference>
<dbReference type="CDD" id="cd03891">
    <property type="entry name" value="M20_DapE_proteobac"/>
    <property type="match status" value="1"/>
</dbReference>
<evidence type="ECO:0000256" key="6">
    <source>
        <dbReference type="ARBA" id="ARBA00022605"/>
    </source>
</evidence>
<keyword evidence="8 15" id="KW-0378">Hydrolase</keyword>
<feature type="active site" description="Proton acceptor" evidence="15">
    <location>
        <position position="136"/>
    </location>
</feature>
<dbReference type="HAMAP" id="MF_01690">
    <property type="entry name" value="DapE"/>
    <property type="match status" value="1"/>
</dbReference>
<dbReference type="FunFam" id="3.30.70.360:FF:000011">
    <property type="entry name" value="Succinyl-diaminopimelate desuccinylase"/>
    <property type="match status" value="1"/>
</dbReference>
<feature type="active site" evidence="15">
    <location>
        <position position="71"/>
    </location>
</feature>
<evidence type="ECO:0000256" key="3">
    <source>
        <dbReference type="ARBA" id="ARBA00011738"/>
    </source>
</evidence>
<evidence type="ECO:0000256" key="1">
    <source>
        <dbReference type="ARBA" id="ARBA00005130"/>
    </source>
</evidence>
<gene>
    <name evidence="15" type="primary">dapE</name>
    <name evidence="17" type="ORF">SAMN05216271_3421</name>
</gene>
<dbReference type="GO" id="GO:0008270">
    <property type="term" value="F:zinc ion binding"/>
    <property type="evidence" value="ECO:0007669"/>
    <property type="project" value="UniProtKB-UniRule"/>
</dbReference>
<evidence type="ECO:0000256" key="14">
    <source>
        <dbReference type="ARBA" id="ARBA00051301"/>
    </source>
</evidence>
<feature type="binding site" evidence="15">
    <location>
        <position position="102"/>
    </location>
    <ligand>
        <name>Zn(2+)</name>
        <dbReference type="ChEBI" id="CHEBI:29105"/>
        <label>2</label>
    </ligand>
</feature>
<comment type="subunit">
    <text evidence="3 15">Homodimer.</text>
</comment>
<keyword evidence="6 15" id="KW-0028">Amino-acid biosynthesis</keyword>
<keyword evidence="9 15" id="KW-0862">Zinc</keyword>
<dbReference type="GO" id="GO:0009089">
    <property type="term" value="P:lysine biosynthetic process via diaminopimelate"/>
    <property type="evidence" value="ECO:0007669"/>
    <property type="project" value="UniProtKB-UniRule"/>
</dbReference>
<dbReference type="PROSITE" id="PS00759">
    <property type="entry name" value="ARGE_DAPE_CPG2_2"/>
    <property type="match status" value="1"/>
</dbReference>
<comment type="pathway">
    <text evidence="1 15">Amino-acid biosynthesis; L-lysine biosynthesis via DAP pathway; LL-2,6-diaminopimelate from (S)-tetrahydrodipicolinate (succinylase route): step 3/3.</text>
</comment>
<dbReference type="GO" id="GO:0006526">
    <property type="term" value="P:L-arginine biosynthetic process"/>
    <property type="evidence" value="ECO:0007669"/>
    <property type="project" value="TreeGrafter"/>
</dbReference>
<evidence type="ECO:0000256" key="15">
    <source>
        <dbReference type="HAMAP-Rule" id="MF_01690"/>
    </source>
</evidence>
<feature type="binding site" evidence="15">
    <location>
        <position position="137"/>
    </location>
    <ligand>
        <name>Zn(2+)</name>
        <dbReference type="ChEBI" id="CHEBI:29105"/>
        <label>2</label>
    </ligand>
</feature>
<feature type="binding site" evidence="15">
    <location>
        <position position="351"/>
    </location>
    <ligand>
        <name>Zn(2+)</name>
        <dbReference type="ChEBI" id="CHEBI:29105"/>
        <label>2</label>
    </ligand>
</feature>
<dbReference type="InterPro" id="IPR001261">
    <property type="entry name" value="ArgE/DapE_CS"/>
</dbReference>
<comment type="cofactor">
    <cofactor evidence="15">
        <name>Zn(2+)</name>
        <dbReference type="ChEBI" id="CHEBI:29105"/>
    </cofactor>
    <cofactor evidence="15">
        <name>Co(2+)</name>
        <dbReference type="ChEBI" id="CHEBI:48828"/>
    </cofactor>
    <text evidence="15">Binds 2 Zn(2+) or Co(2+) ions per subunit.</text>
</comment>
<dbReference type="UniPathway" id="UPA00034">
    <property type="reaction ID" value="UER00021"/>
</dbReference>
<dbReference type="InterPro" id="IPR011650">
    <property type="entry name" value="Peptidase_M20_dimer"/>
</dbReference>
<dbReference type="OrthoDB" id="9809784at2"/>
<dbReference type="AlphaFoldDB" id="A0A1H1X433"/>
<dbReference type="SUPFAM" id="SSF53187">
    <property type="entry name" value="Zn-dependent exopeptidases"/>
    <property type="match status" value="1"/>
</dbReference>
<evidence type="ECO:0000256" key="9">
    <source>
        <dbReference type="ARBA" id="ARBA00022833"/>
    </source>
</evidence>
<feature type="binding site" evidence="15">
    <location>
        <position position="69"/>
    </location>
    <ligand>
        <name>Zn(2+)</name>
        <dbReference type="ChEBI" id="CHEBI:29105"/>
        <label>1</label>
    </ligand>
</feature>
<keyword evidence="11 15" id="KW-0457">Lysine biosynthesis</keyword>
<dbReference type="EC" id="3.5.1.18" evidence="4 15"/>
<evidence type="ECO:0000256" key="13">
    <source>
        <dbReference type="ARBA" id="ARBA00031891"/>
    </source>
</evidence>
<accession>A0A1H1X433</accession>
<evidence type="ECO:0000256" key="11">
    <source>
        <dbReference type="ARBA" id="ARBA00023154"/>
    </source>
</evidence>
<feature type="domain" description="Peptidase M20 dimerisation" evidence="16">
    <location>
        <begin position="178"/>
        <end position="285"/>
    </location>
</feature>
<keyword evidence="12 15" id="KW-0170">Cobalt</keyword>
<keyword evidence="10 15" id="KW-0220">Diaminopimelate biosynthesis</keyword>
<dbReference type="InterPro" id="IPR036264">
    <property type="entry name" value="Bact_exopeptidase_dim_dom"/>
</dbReference>
<evidence type="ECO:0000256" key="2">
    <source>
        <dbReference type="ARBA" id="ARBA00006746"/>
    </source>
</evidence>
<comment type="similarity">
    <text evidence="2 15">Belongs to the peptidase M20A family. DapE subfamily.</text>
</comment>
<name>A0A1H1X433_9GAMM</name>
<feature type="binding site" evidence="15">
    <location>
        <position position="165"/>
    </location>
    <ligand>
        <name>Zn(2+)</name>
        <dbReference type="ChEBI" id="CHEBI:29105"/>
        <label>1</label>
    </ligand>
</feature>
<evidence type="ECO:0000256" key="12">
    <source>
        <dbReference type="ARBA" id="ARBA00023285"/>
    </source>
</evidence>
<dbReference type="NCBIfam" id="TIGR01246">
    <property type="entry name" value="dapE_proteo"/>
    <property type="match status" value="1"/>
</dbReference>
<dbReference type="SUPFAM" id="SSF55031">
    <property type="entry name" value="Bacterial exopeptidase dimerisation domain"/>
    <property type="match status" value="1"/>
</dbReference>
<dbReference type="Gene3D" id="3.30.70.360">
    <property type="match status" value="1"/>
</dbReference>
<dbReference type="NCBIfam" id="NF009557">
    <property type="entry name" value="PRK13009.1"/>
    <property type="match status" value="1"/>
</dbReference>
<evidence type="ECO:0000256" key="8">
    <source>
        <dbReference type="ARBA" id="ARBA00022801"/>
    </source>
</evidence>
<dbReference type="InterPro" id="IPR002933">
    <property type="entry name" value="Peptidase_M20"/>
</dbReference>
<dbReference type="PANTHER" id="PTHR43808">
    <property type="entry name" value="ACETYLORNITHINE DEACETYLASE"/>
    <property type="match status" value="1"/>
</dbReference>
<dbReference type="RefSeq" id="WP_092288031.1">
    <property type="nucleotide sequence ID" value="NZ_LT629763.1"/>
</dbReference>
<comment type="function">
    <text evidence="15">Catalyzes the hydrolysis of N-succinyl-L,L-diaminopimelic acid (SDAP), forming succinate and LL-2,6-diaminopimelate (DAP), an intermediate involved in the bacterial biosynthesis of lysine and meso-diaminopimelic acid, an essential component of bacterial cell walls.</text>
</comment>
<evidence type="ECO:0000256" key="4">
    <source>
        <dbReference type="ARBA" id="ARBA00011921"/>
    </source>
</evidence>
<dbReference type="InterPro" id="IPR005941">
    <property type="entry name" value="DapE_proteobac"/>
</dbReference>
<dbReference type="GO" id="GO:0008777">
    <property type="term" value="F:acetylornithine deacetylase activity"/>
    <property type="evidence" value="ECO:0007669"/>
    <property type="project" value="TreeGrafter"/>
</dbReference>
<keyword evidence="7 15" id="KW-0479">Metal-binding</keyword>
<dbReference type="Pfam" id="PF01546">
    <property type="entry name" value="Peptidase_M20"/>
    <property type="match status" value="1"/>
</dbReference>
<dbReference type="GO" id="GO:0019877">
    <property type="term" value="P:diaminopimelate biosynthetic process"/>
    <property type="evidence" value="ECO:0007669"/>
    <property type="project" value="UniProtKB-UniRule"/>
</dbReference>
<sequence length="378" mass="40531">MTELSPTLTLACELISRNSTTPEDADCQQLMGERLAAVGFQLEQLNFGEVDNLWARRGEQGPVLCFAGHTDVVPTGPLENWDQPPFEPIVRDGMLLGRGAADMKGSLAAMVVAAERFVRQHPDHRGSIAFLITSDEEGPATEGTVKVVETLVERGEKVDWCIVGEPSSTELVGDVVKNGRRGSLNARLVVKGKQGHVAYPHLARNPIHLAAPALAALAAESWDEGNAFFPPTSFQISNIHSGTGATNVVPGELEALINFRFSTESTVEGLQARVRDLLDQHGLEYELHWTVSGLPFLTEPGALLDGVAAAIKQVTGRDTQPSTSGGTSDGRFIATMGTQVVELGPVNATIHQVNECIKAADLDILTDIYEATLVRLLA</sequence>
<dbReference type="FunFam" id="3.40.630.10:FF:000005">
    <property type="entry name" value="Succinyl-diaminopimelate desuccinylase"/>
    <property type="match status" value="1"/>
</dbReference>
<evidence type="ECO:0000259" key="16">
    <source>
        <dbReference type="Pfam" id="PF07687"/>
    </source>
</evidence>
<dbReference type="GO" id="GO:0050897">
    <property type="term" value="F:cobalt ion binding"/>
    <property type="evidence" value="ECO:0007669"/>
    <property type="project" value="UniProtKB-UniRule"/>
</dbReference>
<evidence type="ECO:0000313" key="18">
    <source>
        <dbReference type="Proteomes" id="UP000243413"/>
    </source>
</evidence>
<dbReference type="Pfam" id="PF07687">
    <property type="entry name" value="M20_dimer"/>
    <property type="match status" value="1"/>
</dbReference>
<reference evidence="18" key="1">
    <citation type="submission" date="2016-10" db="EMBL/GenBank/DDBJ databases">
        <authorList>
            <person name="Varghese N."/>
            <person name="Submissions S."/>
        </authorList>
    </citation>
    <scope>NUCLEOTIDE SEQUENCE [LARGE SCALE GENOMIC DNA]</scope>
    <source>
        <strain evidence="18">JCM 14963</strain>
    </source>
</reference>
<dbReference type="GO" id="GO:0009014">
    <property type="term" value="F:succinyl-diaminopimelate desuccinylase activity"/>
    <property type="evidence" value="ECO:0007669"/>
    <property type="project" value="UniProtKB-UniRule"/>
</dbReference>
<evidence type="ECO:0000256" key="5">
    <source>
        <dbReference type="ARBA" id="ARBA00022391"/>
    </source>
</evidence>
<dbReference type="PANTHER" id="PTHR43808:SF31">
    <property type="entry name" value="N-ACETYL-L-CITRULLINE DEACETYLASE"/>
    <property type="match status" value="1"/>
</dbReference>
<comment type="catalytic activity">
    <reaction evidence="14 15">
        <text>N-succinyl-(2S,6S)-2,6-diaminopimelate + H2O = (2S,6S)-2,6-diaminopimelate + succinate</text>
        <dbReference type="Rhea" id="RHEA:22608"/>
        <dbReference type="ChEBI" id="CHEBI:15377"/>
        <dbReference type="ChEBI" id="CHEBI:30031"/>
        <dbReference type="ChEBI" id="CHEBI:57609"/>
        <dbReference type="ChEBI" id="CHEBI:58087"/>
        <dbReference type="EC" id="3.5.1.18"/>
    </reaction>
</comment>
<evidence type="ECO:0000256" key="10">
    <source>
        <dbReference type="ARBA" id="ARBA00022915"/>
    </source>
</evidence>
<protein>
    <recommendedName>
        <fullName evidence="5 15">Succinyl-diaminopimelate desuccinylase</fullName>
        <shortName evidence="15">SDAP desuccinylase</shortName>
        <ecNumber evidence="4 15">3.5.1.18</ecNumber>
    </recommendedName>
    <alternativeName>
        <fullName evidence="13 15">N-succinyl-LL-2,6-diaminoheptanedioate amidohydrolase</fullName>
    </alternativeName>
</protein>
<evidence type="ECO:0000256" key="7">
    <source>
        <dbReference type="ARBA" id="ARBA00022723"/>
    </source>
</evidence>
<evidence type="ECO:0000313" key="17">
    <source>
        <dbReference type="EMBL" id="SDT03820.1"/>
    </source>
</evidence>
<dbReference type="InterPro" id="IPR050072">
    <property type="entry name" value="Peptidase_M20A"/>
</dbReference>
<dbReference type="Gene3D" id="3.40.630.10">
    <property type="entry name" value="Zn peptidases"/>
    <property type="match status" value="2"/>
</dbReference>
<dbReference type="EMBL" id="LT629763">
    <property type="protein sequence ID" value="SDT03820.1"/>
    <property type="molecule type" value="Genomic_DNA"/>
</dbReference>